<dbReference type="GO" id="GO:0004674">
    <property type="term" value="F:protein serine/threonine kinase activity"/>
    <property type="evidence" value="ECO:0007669"/>
    <property type="project" value="UniProtKB-UniRule"/>
</dbReference>
<evidence type="ECO:0000256" key="5">
    <source>
        <dbReference type="HAMAP-Rule" id="MF_00921"/>
    </source>
</evidence>
<keyword evidence="1 5" id="KW-0723">Serine/threonine-protein kinase</keyword>
<accession>A0A6N7XWD5</accession>
<keyword evidence="4 5" id="KW-0418">Kinase</keyword>
<dbReference type="GO" id="GO:0005524">
    <property type="term" value="F:ATP binding"/>
    <property type="evidence" value="ECO:0007669"/>
    <property type="project" value="InterPro"/>
</dbReference>
<evidence type="ECO:0000313" key="7">
    <source>
        <dbReference type="Proteomes" id="UP000469523"/>
    </source>
</evidence>
<dbReference type="RefSeq" id="WP_154440160.1">
    <property type="nucleotide sequence ID" value="NZ_JAHLPJ010000001.1"/>
</dbReference>
<dbReference type="EC" id="2.7.4.27" evidence="5"/>
<comment type="function">
    <text evidence="5">Bifunctional serine/threonine kinase and phosphorylase involved in the regulation of the pyruvate, phosphate dikinase (PPDK) by catalyzing its phosphorylation/dephosphorylation.</text>
</comment>
<name>A0A6N7XWD5_9FIRM</name>
<keyword evidence="3 5" id="KW-0547">Nucleotide-binding</keyword>
<reference evidence="6 7" key="1">
    <citation type="submission" date="2019-09" db="EMBL/GenBank/DDBJ databases">
        <title>In-depth cultivation of the pig gut microbiome towards novel bacterial diversity and tailored functional studies.</title>
        <authorList>
            <person name="Wylensek D."/>
            <person name="Hitch T.C.A."/>
            <person name="Clavel T."/>
        </authorList>
    </citation>
    <scope>NUCLEOTIDE SEQUENCE [LARGE SCALE GENOMIC DNA]</scope>
    <source>
        <strain evidence="6 7">WCA3-693-APC-4?</strain>
    </source>
</reference>
<dbReference type="NCBIfam" id="NF003742">
    <property type="entry name" value="PRK05339.1"/>
    <property type="match status" value="1"/>
</dbReference>
<dbReference type="Proteomes" id="UP000469523">
    <property type="component" value="Unassembled WGS sequence"/>
</dbReference>
<dbReference type="HAMAP" id="MF_00921">
    <property type="entry name" value="PDRP"/>
    <property type="match status" value="1"/>
</dbReference>
<dbReference type="EMBL" id="VUNQ01000019">
    <property type="protein sequence ID" value="MSU01753.1"/>
    <property type="molecule type" value="Genomic_DNA"/>
</dbReference>
<dbReference type="GO" id="GO:0043531">
    <property type="term" value="F:ADP binding"/>
    <property type="evidence" value="ECO:0007669"/>
    <property type="project" value="UniProtKB-UniRule"/>
</dbReference>
<evidence type="ECO:0000256" key="4">
    <source>
        <dbReference type="ARBA" id="ARBA00022777"/>
    </source>
</evidence>
<proteinExistence type="inferred from homology"/>
<keyword evidence="2 5" id="KW-0808">Transferase</keyword>
<dbReference type="GO" id="GO:0016776">
    <property type="term" value="F:phosphotransferase activity, phosphate group as acceptor"/>
    <property type="evidence" value="ECO:0007669"/>
    <property type="project" value="UniProtKB-UniRule"/>
</dbReference>
<dbReference type="EC" id="2.7.11.32" evidence="5"/>
<feature type="binding site" evidence="5">
    <location>
        <begin position="150"/>
        <end position="157"/>
    </location>
    <ligand>
        <name>ADP</name>
        <dbReference type="ChEBI" id="CHEBI:456216"/>
    </ligand>
</feature>
<organism evidence="6 7">
    <name type="scientific">Tissierella pigra</name>
    <dbReference type="NCBI Taxonomy" id="2607614"/>
    <lineage>
        <taxon>Bacteria</taxon>
        <taxon>Bacillati</taxon>
        <taxon>Bacillota</taxon>
        <taxon>Tissierellia</taxon>
        <taxon>Tissierellales</taxon>
        <taxon>Tissierellaceae</taxon>
        <taxon>Tissierella</taxon>
    </lineage>
</organism>
<sequence>MDKSLTIYVLSDSIGETGELLSRAALSQFNSGRYEVRRFPFITAEEQIMEIFEEAKNEPSVIIYTIVIEKLKNFITFKGHEFNIPTVDLMTPALNAIESVLDYQPKRESGLIRRLDENYFRKVEAVEFAVKYDDGKDPRGIKKSDVVLVGISRTSKTPLSMYLAHKNFKVANVPLVPEVPAPNELFQKDNKRIIGLIANSAKLNEIRQERLKALGLGNNANYANIDRINLELEYSREIMDKLGCIVIDVSYKAIEETAGLIIEHMKRNFGEKVFQ</sequence>
<comment type="caution">
    <text evidence="6">The sequence shown here is derived from an EMBL/GenBank/DDBJ whole genome shotgun (WGS) entry which is preliminary data.</text>
</comment>
<dbReference type="PANTHER" id="PTHR31756">
    <property type="entry name" value="PYRUVATE, PHOSPHATE DIKINASE REGULATORY PROTEIN 1, CHLOROPLASTIC"/>
    <property type="match status" value="1"/>
</dbReference>
<comment type="similarity">
    <text evidence="5">Belongs to the pyruvate, phosphate/water dikinase regulatory protein family. PDRP subfamily.</text>
</comment>
<dbReference type="AlphaFoldDB" id="A0A6N7XWD5"/>
<evidence type="ECO:0000313" key="6">
    <source>
        <dbReference type="EMBL" id="MSU01753.1"/>
    </source>
</evidence>
<dbReference type="Pfam" id="PF03618">
    <property type="entry name" value="Kinase-PPPase"/>
    <property type="match status" value="1"/>
</dbReference>
<comment type="catalytic activity">
    <reaction evidence="5">
        <text>N(tele)-phospho-L-histidyl/O-phospho-L-threonyl-[pyruvate, phosphate dikinase] + phosphate + H(+) = N(tele)-phospho-L-histidyl/L-threonyl-[pyruvate, phosphate dikinase] + diphosphate</text>
        <dbReference type="Rhea" id="RHEA:43696"/>
        <dbReference type="Rhea" id="RHEA-COMP:10650"/>
        <dbReference type="Rhea" id="RHEA-COMP:10651"/>
        <dbReference type="ChEBI" id="CHEBI:15378"/>
        <dbReference type="ChEBI" id="CHEBI:30013"/>
        <dbReference type="ChEBI" id="CHEBI:33019"/>
        <dbReference type="ChEBI" id="CHEBI:43474"/>
        <dbReference type="ChEBI" id="CHEBI:61977"/>
        <dbReference type="ChEBI" id="CHEBI:83586"/>
        <dbReference type="EC" id="2.7.4.27"/>
    </reaction>
</comment>
<keyword evidence="7" id="KW-1185">Reference proteome</keyword>
<evidence type="ECO:0000256" key="3">
    <source>
        <dbReference type="ARBA" id="ARBA00022741"/>
    </source>
</evidence>
<dbReference type="InterPro" id="IPR026565">
    <property type="entry name" value="PPDK_reg"/>
</dbReference>
<dbReference type="InterPro" id="IPR005177">
    <property type="entry name" value="Kinase-pyrophosphorylase"/>
</dbReference>
<gene>
    <name evidence="6" type="ORF">FYJ83_09770</name>
</gene>
<comment type="catalytic activity">
    <reaction evidence="5">
        <text>N(tele)-phospho-L-histidyl/L-threonyl-[pyruvate, phosphate dikinase] + ADP = N(tele)-phospho-L-histidyl/O-phospho-L-threonyl-[pyruvate, phosphate dikinase] + AMP + H(+)</text>
        <dbReference type="Rhea" id="RHEA:43692"/>
        <dbReference type="Rhea" id="RHEA-COMP:10650"/>
        <dbReference type="Rhea" id="RHEA-COMP:10651"/>
        <dbReference type="ChEBI" id="CHEBI:15378"/>
        <dbReference type="ChEBI" id="CHEBI:30013"/>
        <dbReference type="ChEBI" id="CHEBI:61977"/>
        <dbReference type="ChEBI" id="CHEBI:83586"/>
        <dbReference type="ChEBI" id="CHEBI:456215"/>
        <dbReference type="ChEBI" id="CHEBI:456216"/>
        <dbReference type="EC" id="2.7.11.32"/>
    </reaction>
</comment>
<evidence type="ECO:0000256" key="1">
    <source>
        <dbReference type="ARBA" id="ARBA00022527"/>
    </source>
</evidence>
<protein>
    <recommendedName>
        <fullName evidence="5">Putative pyruvate, phosphate dikinase regulatory protein</fullName>
        <shortName evidence="5">PPDK regulatory protein</shortName>
        <ecNumber evidence="5">2.7.11.32</ecNumber>
        <ecNumber evidence="5">2.7.4.27</ecNumber>
    </recommendedName>
</protein>
<dbReference type="PANTHER" id="PTHR31756:SF3">
    <property type="entry name" value="PYRUVATE, PHOSPHATE DIKINASE REGULATORY PROTEIN 1, CHLOROPLASTIC"/>
    <property type="match status" value="1"/>
</dbReference>
<evidence type="ECO:0000256" key="2">
    <source>
        <dbReference type="ARBA" id="ARBA00022679"/>
    </source>
</evidence>